<name>A0A1M4W771_9BACE</name>
<protein>
    <recommendedName>
        <fullName evidence="4">Transmembrane protein</fullName>
    </recommendedName>
</protein>
<keyword evidence="3" id="KW-1185">Reference proteome</keyword>
<sequence>MYDFLLEQLIGKWSKFINSFSPDEVDMEAAKKVQILFENQYFTLGAVMFVLAIAAWAIYYLWLNSLPGLFYKSKYWVLSGACCTVLTGIATYFIIKSKVTINFPFGEYTAGIVAINCLYSIIVFFLLSVFFNGFTNAKTTPFKLF</sequence>
<feature type="transmembrane region" description="Helical" evidence="1">
    <location>
        <begin position="41"/>
        <end position="63"/>
    </location>
</feature>
<dbReference type="RefSeq" id="WP_073399227.1">
    <property type="nucleotide sequence ID" value="NZ_FQTV01000003.1"/>
</dbReference>
<reference evidence="2 3" key="1">
    <citation type="submission" date="2016-11" db="EMBL/GenBank/DDBJ databases">
        <authorList>
            <person name="Jaros S."/>
            <person name="Januszkiewicz K."/>
            <person name="Wedrychowicz H."/>
        </authorList>
    </citation>
    <scope>NUCLEOTIDE SEQUENCE [LARGE SCALE GENOMIC DNA]</scope>
    <source>
        <strain evidence="2 3">DSM 26991</strain>
    </source>
</reference>
<dbReference type="Proteomes" id="UP000184509">
    <property type="component" value="Unassembled WGS sequence"/>
</dbReference>
<proteinExistence type="predicted"/>
<evidence type="ECO:0000256" key="1">
    <source>
        <dbReference type="SAM" id="Phobius"/>
    </source>
</evidence>
<feature type="transmembrane region" description="Helical" evidence="1">
    <location>
        <begin position="75"/>
        <end position="95"/>
    </location>
</feature>
<dbReference type="EMBL" id="FQTV01000003">
    <property type="protein sequence ID" value="SHE77066.1"/>
    <property type="molecule type" value="Genomic_DNA"/>
</dbReference>
<gene>
    <name evidence="2" type="ORF">SAMN05444405_1037</name>
</gene>
<evidence type="ECO:0000313" key="3">
    <source>
        <dbReference type="Proteomes" id="UP000184509"/>
    </source>
</evidence>
<evidence type="ECO:0008006" key="4">
    <source>
        <dbReference type="Google" id="ProtNLM"/>
    </source>
</evidence>
<feature type="transmembrane region" description="Helical" evidence="1">
    <location>
        <begin position="107"/>
        <end position="131"/>
    </location>
</feature>
<accession>A0A1M4W771</accession>
<dbReference type="AlphaFoldDB" id="A0A1M4W771"/>
<keyword evidence="1" id="KW-0472">Membrane</keyword>
<evidence type="ECO:0000313" key="2">
    <source>
        <dbReference type="EMBL" id="SHE77066.1"/>
    </source>
</evidence>
<organism evidence="2 3">
    <name type="scientific">Bacteroides luti</name>
    <dbReference type="NCBI Taxonomy" id="1297750"/>
    <lineage>
        <taxon>Bacteria</taxon>
        <taxon>Pseudomonadati</taxon>
        <taxon>Bacteroidota</taxon>
        <taxon>Bacteroidia</taxon>
        <taxon>Bacteroidales</taxon>
        <taxon>Bacteroidaceae</taxon>
        <taxon>Bacteroides</taxon>
    </lineage>
</organism>
<keyword evidence="1" id="KW-0812">Transmembrane</keyword>
<dbReference type="STRING" id="1297750.SAMN05444405_1037"/>
<keyword evidence="1" id="KW-1133">Transmembrane helix</keyword>